<dbReference type="Proteomes" id="UP000027586">
    <property type="component" value="Unassembled WGS sequence"/>
</dbReference>
<feature type="region of interest" description="Disordered" evidence="1">
    <location>
        <begin position="1"/>
        <end position="23"/>
    </location>
</feature>
<evidence type="ECO:0000256" key="1">
    <source>
        <dbReference type="SAM" id="MobiDB-lite"/>
    </source>
</evidence>
<reference evidence="3" key="1">
    <citation type="submission" date="2013-08" db="EMBL/GenBank/DDBJ databases">
        <title>Gene expansion shapes genome architecture in the human pathogen Lichtheimia corymbifera: an evolutionary genomics analysis in the ancient terrestrial Mucorales (Mucoromycotina).</title>
        <authorList>
            <person name="Schwartze V.U."/>
            <person name="Winter S."/>
            <person name="Shelest E."/>
            <person name="Marcet-Houben M."/>
            <person name="Horn F."/>
            <person name="Wehner S."/>
            <person name="Hoffmann K."/>
            <person name="Riege K."/>
            <person name="Sammeth M."/>
            <person name="Nowrousian M."/>
            <person name="Valiante V."/>
            <person name="Linde J."/>
            <person name="Jacobsen I.D."/>
            <person name="Marz M."/>
            <person name="Brakhage A.A."/>
            <person name="Gabaldon T."/>
            <person name="Bocker S."/>
            <person name="Voigt K."/>
        </authorList>
    </citation>
    <scope>NUCLEOTIDE SEQUENCE [LARGE SCALE GENOMIC DNA]</scope>
    <source>
        <strain evidence="3">FSU 9682</strain>
    </source>
</reference>
<accession>A0A068SD12</accession>
<feature type="transmembrane region" description="Helical" evidence="2">
    <location>
        <begin position="57"/>
        <end position="75"/>
    </location>
</feature>
<dbReference type="OrthoDB" id="2257429at2759"/>
<dbReference type="AlphaFoldDB" id="A0A068SD12"/>
<sequence>MSSSNTETKINENIDKASNRAQEEVTRLRAELDDLKRRAGPKMHEAETFLTSPTALGFYQGLAVGVVMVLGYAKWNGGIQL</sequence>
<name>A0A068SD12_9FUNG</name>
<evidence type="ECO:0000313" key="3">
    <source>
        <dbReference type="EMBL" id="CDH60159.1"/>
    </source>
</evidence>
<keyword evidence="2" id="KW-1133">Transmembrane helix</keyword>
<dbReference type="EMBL" id="CBTN010000084">
    <property type="protein sequence ID" value="CDH60159.1"/>
    <property type="molecule type" value="Genomic_DNA"/>
</dbReference>
<evidence type="ECO:0000256" key="2">
    <source>
        <dbReference type="SAM" id="Phobius"/>
    </source>
</evidence>
<protein>
    <submittedName>
        <fullName evidence="3">Uncharacterized protein</fullName>
    </submittedName>
</protein>
<evidence type="ECO:0000313" key="4">
    <source>
        <dbReference type="Proteomes" id="UP000027586"/>
    </source>
</evidence>
<proteinExistence type="predicted"/>
<keyword evidence="2" id="KW-0472">Membrane</keyword>
<dbReference type="VEuPathDB" id="FungiDB:LCOR_10950.1"/>
<comment type="caution">
    <text evidence="3">The sequence shown here is derived from an EMBL/GenBank/DDBJ whole genome shotgun (WGS) entry which is preliminary data.</text>
</comment>
<feature type="compositionally biased region" description="Basic and acidic residues" evidence="1">
    <location>
        <begin position="9"/>
        <end position="23"/>
    </location>
</feature>
<keyword evidence="2" id="KW-0812">Transmembrane</keyword>
<keyword evidence="4" id="KW-1185">Reference proteome</keyword>
<gene>
    <name evidence="3" type="ORF">LCOR_10950.1</name>
</gene>
<organism evidence="3 4">
    <name type="scientific">Lichtheimia corymbifera JMRC:FSU:9682</name>
    <dbReference type="NCBI Taxonomy" id="1263082"/>
    <lineage>
        <taxon>Eukaryota</taxon>
        <taxon>Fungi</taxon>
        <taxon>Fungi incertae sedis</taxon>
        <taxon>Mucoromycota</taxon>
        <taxon>Mucoromycotina</taxon>
        <taxon>Mucoromycetes</taxon>
        <taxon>Mucorales</taxon>
        <taxon>Lichtheimiaceae</taxon>
        <taxon>Lichtheimia</taxon>
    </lineage>
</organism>